<feature type="region of interest" description="Disordered" evidence="1">
    <location>
        <begin position="514"/>
        <end position="559"/>
    </location>
</feature>
<feature type="compositionally biased region" description="Basic and acidic residues" evidence="1">
    <location>
        <begin position="19"/>
        <end position="29"/>
    </location>
</feature>
<reference evidence="3 4" key="1">
    <citation type="journal article" date="2007" name="Virology">
        <title>Sequence and annotation of the 314-kb MT325 and the 321-kb FR483 viruses that infect Chlorella Pbi.</title>
        <authorList>
            <person name="Fitzgerald L.A."/>
            <person name="Graves M.V."/>
            <person name="Li X."/>
            <person name="Feldblyum T."/>
            <person name="Hartigan J."/>
            <person name="Van Etten J.L."/>
        </authorList>
    </citation>
    <scope>NUCLEOTIDE SEQUENCE [LARGE SCALE GENOMIC DNA]</scope>
    <source>
        <strain evidence="3 4">MT325</strain>
    </source>
</reference>
<gene>
    <name evidence="3" type="primary">M348L</name>
    <name evidence="3" type="ORF">MT325_M348L</name>
</gene>
<sequence length="559" mass="60602">MELLALAGIIGYGLYSSQEGREPRQDRNTYRNIMDGGNGVDEEYDTKPTQMVKNYRKKASKRWKEAQVPKQSGIITPNQRPSEVMPFFTSGKTMNTNPEMNQRRMELYTGQVLDGFSTSGTYKHKQEANNFFGMTAQGRVGSDGTVGNMPGDTELLKARSVNSHQHNNVMPAEQLRVGPGLGVGPEVAATGGFQQFYRQLPLNVNDYKLTQLPGRLVPGSGTALAGGKGEVQQIQSVNHNPGALVLPYDERPSLPTTNGAILAATQYGDEPRGFSGLKPFESYQGVGEADVSAPQGRYVDQTRGRPRTGDGQTDPIINPNGTSVAGGAVGGYVTEADQGSFTLDSQRGLINRYLMPAGVTGVVQSAGEARPEYVPESTIREQYEDAYFTGPAGATGGQFAERMDVLELQPEGRTSKRTTQNMGFTPGAGRVNNFAPASQGSYGLKNHPTYDGINRTQPRNVNAQIFTGVAAEGEDDRFGTKSRVENPWGNPASLNIASNQLADNRINRDVARPQALEFSAGDPMAQQRFKPTAWTPNNDGAGDISNLPLWKQQQLKKKK</sequence>
<organismHost>
    <name type="scientific">Paramecium bursaria</name>
    <dbReference type="NCBI Taxonomy" id="74790"/>
</organismHost>
<organism evidence="3 4">
    <name type="scientific">Paramecium bursaria Chlorella virus MT325</name>
    <name type="common">PBCV-MT325</name>
    <dbReference type="NCBI Taxonomy" id="346932"/>
    <lineage>
        <taxon>Viruses</taxon>
        <taxon>Varidnaviria</taxon>
        <taxon>Bamfordvirae</taxon>
        <taxon>Nucleocytoviricota</taxon>
        <taxon>Megaviricetes</taxon>
        <taxon>Algavirales</taxon>
        <taxon>Phycodnaviridae</taxon>
        <taxon>Chlorovirus</taxon>
        <taxon>Chlorovirus conductrix</taxon>
        <taxon>Paramecium bursaria Chlorella virus A1</taxon>
    </lineage>
</organism>
<dbReference type="Proteomes" id="UP000246715">
    <property type="component" value="Segment"/>
</dbReference>
<name>A7IU78_PBCVM</name>
<feature type="region of interest" description="Disordered" evidence="1">
    <location>
        <begin position="299"/>
        <end position="321"/>
    </location>
</feature>
<evidence type="ECO:0000313" key="3">
    <source>
        <dbReference type="EMBL" id="ABT13902.1"/>
    </source>
</evidence>
<dbReference type="InterPro" id="IPR045418">
    <property type="entry name" value="P2_DUF5899"/>
</dbReference>
<dbReference type="EMBL" id="DQ491001">
    <property type="protein sequence ID" value="ABT13902.1"/>
    <property type="molecule type" value="Genomic_DNA"/>
</dbReference>
<accession>A7IU78</accession>
<feature type="compositionally biased region" description="Polar residues" evidence="1">
    <location>
        <begin position="69"/>
        <end position="81"/>
    </location>
</feature>
<evidence type="ECO:0000259" key="2">
    <source>
        <dbReference type="Pfam" id="PF19251"/>
    </source>
</evidence>
<feature type="region of interest" description="Disordered" evidence="1">
    <location>
        <begin position="18"/>
        <end position="45"/>
    </location>
</feature>
<protein>
    <submittedName>
        <fullName evidence="3">Uncharacterized protein M348L</fullName>
    </submittedName>
</protein>
<proteinExistence type="predicted"/>
<feature type="region of interest" description="Disordered" evidence="1">
    <location>
        <begin position="60"/>
        <end position="84"/>
    </location>
</feature>
<feature type="domain" description="DUF5899" evidence="2">
    <location>
        <begin position="157"/>
        <end position="240"/>
    </location>
</feature>
<evidence type="ECO:0000256" key="1">
    <source>
        <dbReference type="SAM" id="MobiDB-lite"/>
    </source>
</evidence>
<dbReference type="Pfam" id="PF19251">
    <property type="entry name" value="DUF5899"/>
    <property type="match status" value="1"/>
</dbReference>
<evidence type="ECO:0000313" key="4">
    <source>
        <dbReference type="Proteomes" id="UP000246715"/>
    </source>
</evidence>